<dbReference type="OrthoDB" id="9768004at2"/>
<evidence type="ECO:0000313" key="7">
    <source>
        <dbReference type="Proteomes" id="UP000002384"/>
    </source>
</evidence>
<dbReference type="PANTHER" id="PTHR23150:SF36">
    <property type="entry name" value="HERCYNINE OXYGENASE"/>
    <property type="match status" value="1"/>
</dbReference>
<evidence type="ECO:0008006" key="8">
    <source>
        <dbReference type="Google" id="ProtNLM"/>
    </source>
</evidence>
<dbReference type="InterPro" id="IPR042095">
    <property type="entry name" value="SUMF_sf"/>
</dbReference>
<dbReference type="RefSeq" id="WP_015954405.1">
    <property type="nucleotide sequence ID" value="NC_011729.1"/>
</dbReference>
<dbReference type="InterPro" id="IPR034660">
    <property type="entry name" value="DinB/YfiT-like"/>
</dbReference>
<dbReference type="eggNOG" id="COG1262">
    <property type="taxonomic scope" value="Bacteria"/>
</dbReference>
<dbReference type="InterPro" id="IPR051043">
    <property type="entry name" value="Sulfatase_Mod_Factor_Kinase"/>
</dbReference>
<dbReference type="SUPFAM" id="SSF56436">
    <property type="entry name" value="C-type lectin-like"/>
    <property type="match status" value="1"/>
</dbReference>
<dbReference type="EMBL" id="CP001291">
    <property type="protein sequence ID" value="ACK70801.1"/>
    <property type="molecule type" value="Genomic_DNA"/>
</dbReference>
<dbReference type="InterPro" id="IPR024775">
    <property type="entry name" value="DinB-like"/>
</dbReference>
<organism evidence="6 7">
    <name type="scientific">Gloeothece citriformis (strain PCC 7424)</name>
    <name type="common">Cyanothece sp. (strain PCC 7424)</name>
    <dbReference type="NCBI Taxonomy" id="65393"/>
    <lineage>
        <taxon>Bacteria</taxon>
        <taxon>Bacillati</taxon>
        <taxon>Cyanobacteriota</taxon>
        <taxon>Cyanophyceae</taxon>
        <taxon>Oscillatoriophycideae</taxon>
        <taxon>Chroococcales</taxon>
        <taxon>Aphanothecaceae</taxon>
        <taxon>Gloeothece</taxon>
        <taxon>Gloeothece citriformis</taxon>
    </lineage>
</organism>
<dbReference type="SUPFAM" id="SSF109854">
    <property type="entry name" value="DinB/YfiT-like putative metalloenzymes"/>
    <property type="match status" value="1"/>
</dbReference>
<evidence type="ECO:0000259" key="5">
    <source>
        <dbReference type="Pfam" id="PF12867"/>
    </source>
</evidence>
<sequence>MQSRLLQTCRVSLYNTLRECRQRTLELVTDINSETLCQQAHPDFSPVGWHLGHIAYTEAYWILEHCAGLPPQFPQYHQLFAANGLPKSQRQHLPPIEEILDYLAIIRKQVLTYLETAPLQQQERLWRWLIQHESQHSETITFVLQLHSLNKKSSYTRLNLFSSSLSLPHHKSFPMLEISAGEFEMGNGNIDAQDNERPVHRIYLNTYSIDVYPVTCLQYREFIAAGGYQKQEFWTKEGWEWLQQNPVSHPLFWIESPEWDNHPVCGVNWYEAEAYAKFVGKRLPTEAEWEKAGSWNQQLGKKSLYPWGETEPNSKLCNHNTLVGHTTPVTAYPAGKSAYGCWDMLGNVWEWTSSCFTGYEGFEFYPYQGYSQVYFDHKHKVLKGGSWATRPWGLRSSFRNWYHPWVRQILAGFRCAK</sequence>
<protein>
    <recommendedName>
        <fullName evidence="8">Sulfatase-modifying factor enzyme domain-containing protein</fullName>
    </recommendedName>
</protein>
<keyword evidence="2" id="KW-0408">Iron</keyword>
<evidence type="ECO:0000256" key="2">
    <source>
        <dbReference type="ARBA" id="ARBA00023004"/>
    </source>
</evidence>
<gene>
    <name evidence="6" type="ordered locus">PCC7424_2380</name>
</gene>
<feature type="domain" description="DinB-like" evidence="5">
    <location>
        <begin position="17"/>
        <end position="140"/>
    </location>
</feature>
<comment type="pathway">
    <text evidence="3">Amino-acid biosynthesis; ergothioneine biosynthesis.</text>
</comment>
<dbReference type="InterPro" id="IPR005532">
    <property type="entry name" value="SUMF_dom"/>
</dbReference>
<dbReference type="Pfam" id="PF12867">
    <property type="entry name" value="DinB_2"/>
    <property type="match status" value="1"/>
</dbReference>
<dbReference type="PANTHER" id="PTHR23150">
    <property type="entry name" value="SULFATASE MODIFYING FACTOR 1, 2"/>
    <property type="match status" value="1"/>
</dbReference>
<dbReference type="STRING" id="65393.PCC7424_2380"/>
<keyword evidence="7" id="KW-1185">Reference proteome</keyword>
<dbReference type="KEGG" id="cyc:PCC7424_2380"/>
<evidence type="ECO:0000313" key="6">
    <source>
        <dbReference type="EMBL" id="ACK70801.1"/>
    </source>
</evidence>
<evidence type="ECO:0000256" key="3">
    <source>
        <dbReference type="ARBA" id="ARBA00037882"/>
    </source>
</evidence>
<dbReference type="Gene3D" id="3.90.1580.10">
    <property type="entry name" value="paralog of FGE (formylglycine-generating enzyme)"/>
    <property type="match status" value="1"/>
</dbReference>
<evidence type="ECO:0000259" key="4">
    <source>
        <dbReference type="Pfam" id="PF03781"/>
    </source>
</evidence>
<accession>B7KIW5</accession>
<dbReference type="Pfam" id="PF03781">
    <property type="entry name" value="FGE-sulfatase"/>
    <property type="match status" value="1"/>
</dbReference>
<dbReference type="Gene3D" id="1.20.120.450">
    <property type="entry name" value="dinb family like domain"/>
    <property type="match status" value="1"/>
</dbReference>
<dbReference type="Proteomes" id="UP000002384">
    <property type="component" value="Chromosome"/>
</dbReference>
<dbReference type="InterPro" id="IPR016187">
    <property type="entry name" value="CTDL_fold"/>
</dbReference>
<evidence type="ECO:0000256" key="1">
    <source>
        <dbReference type="ARBA" id="ARBA00023002"/>
    </source>
</evidence>
<reference evidence="7" key="1">
    <citation type="journal article" date="2011" name="MBio">
        <title>Novel metabolic attributes of the genus Cyanothece, comprising a group of unicellular nitrogen-fixing Cyanobacteria.</title>
        <authorList>
            <person name="Bandyopadhyay A."/>
            <person name="Elvitigala T."/>
            <person name="Welsh E."/>
            <person name="Stockel J."/>
            <person name="Liberton M."/>
            <person name="Min H."/>
            <person name="Sherman L.A."/>
            <person name="Pakrasi H.B."/>
        </authorList>
    </citation>
    <scope>NUCLEOTIDE SEQUENCE [LARGE SCALE GENOMIC DNA]</scope>
    <source>
        <strain evidence="7">PCC 7424</strain>
    </source>
</reference>
<dbReference type="HOGENOM" id="CLU_012431_9_2_3"/>
<keyword evidence="1" id="KW-0560">Oxidoreductase</keyword>
<name>B7KIW5_GLOC7</name>
<feature type="domain" description="Sulfatase-modifying factor enzyme-like" evidence="4">
    <location>
        <begin position="175"/>
        <end position="417"/>
    </location>
</feature>
<proteinExistence type="predicted"/>
<dbReference type="AlphaFoldDB" id="B7KIW5"/>